<dbReference type="GO" id="GO:0001522">
    <property type="term" value="P:pseudouridine synthesis"/>
    <property type="evidence" value="ECO:0007669"/>
    <property type="project" value="InterPro"/>
</dbReference>
<evidence type="ECO:0000313" key="3">
    <source>
        <dbReference type="EMBL" id="OWF37477.1"/>
    </source>
</evidence>
<name>A0A210PLZ0_MIZYE</name>
<evidence type="ECO:0000259" key="2">
    <source>
        <dbReference type="Pfam" id="PF01509"/>
    </source>
</evidence>
<dbReference type="SUPFAM" id="SSF55120">
    <property type="entry name" value="Pseudouridine synthase"/>
    <property type="match status" value="1"/>
</dbReference>
<dbReference type="PANTHER" id="PTHR13195:SF0">
    <property type="entry name" value="PSEUDOURIDYLATE SYNTHASE TRUB2, MITOCHONDRIAL"/>
    <property type="match status" value="1"/>
</dbReference>
<dbReference type="AlphaFoldDB" id="A0A210PLZ0"/>
<reference evidence="3 4" key="1">
    <citation type="journal article" date="2017" name="Nat. Ecol. Evol.">
        <title>Scallop genome provides insights into evolution of bilaterian karyotype and development.</title>
        <authorList>
            <person name="Wang S."/>
            <person name="Zhang J."/>
            <person name="Jiao W."/>
            <person name="Li J."/>
            <person name="Xun X."/>
            <person name="Sun Y."/>
            <person name="Guo X."/>
            <person name="Huan P."/>
            <person name="Dong B."/>
            <person name="Zhang L."/>
            <person name="Hu X."/>
            <person name="Sun X."/>
            <person name="Wang J."/>
            <person name="Zhao C."/>
            <person name="Wang Y."/>
            <person name="Wang D."/>
            <person name="Huang X."/>
            <person name="Wang R."/>
            <person name="Lv J."/>
            <person name="Li Y."/>
            <person name="Zhang Z."/>
            <person name="Liu B."/>
            <person name="Lu W."/>
            <person name="Hui Y."/>
            <person name="Liang J."/>
            <person name="Zhou Z."/>
            <person name="Hou R."/>
            <person name="Li X."/>
            <person name="Liu Y."/>
            <person name="Li H."/>
            <person name="Ning X."/>
            <person name="Lin Y."/>
            <person name="Zhao L."/>
            <person name="Xing Q."/>
            <person name="Dou J."/>
            <person name="Li Y."/>
            <person name="Mao J."/>
            <person name="Guo H."/>
            <person name="Dou H."/>
            <person name="Li T."/>
            <person name="Mu C."/>
            <person name="Jiang W."/>
            <person name="Fu Q."/>
            <person name="Fu X."/>
            <person name="Miao Y."/>
            <person name="Liu J."/>
            <person name="Yu Q."/>
            <person name="Li R."/>
            <person name="Liao H."/>
            <person name="Li X."/>
            <person name="Kong Y."/>
            <person name="Jiang Z."/>
            <person name="Chourrout D."/>
            <person name="Li R."/>
            <person name="Bao Z."/>
        </authorList>
    </citation>
    <scope>NUCLEOTIDE SEQUENCE [LARGE SCALE GENOMIC DNA]</scope>
    <source>
        <strain evidence="3 4">PY_sf001</strain>
    </source>
</reference>
<evidence type="ECO:0000313" key="4">
    <source>
        <dbReference type="Proteomes" id="UP000242188"/>
    </source>
</evidence>
<dbReference type="GO" id="GO:0006396">
    <property type="term" value="P:RNA processing"/>
    <property type="evidence" value="ECO:0007669"/>
    <property type="project" value="InterPro"/>
</dbReference>
<feature type="domain" description="Pseudouridine synthase II N-terminal" evidence="2">
    <location>
        <begin position="15"/>
        <end position="121"/>
    </location>
</feature>
<evidence type="ECO:0000256" key="1">
    <source>
        <dbReference type="ARBA" id="ARBA00008999"/>
    </source>
</evidence>
<dbReference type="EMBL" id="NEDP02005589">
    <property type="protein sequence ID" value="OWF37477.1"/>
    <property type="molecule type" value="Genomic_DNA"/>
</dbReference>
<dbReference type="Proteomes" id="UP000242188">
    <property type="component" value="Unassembled WGS sequence"/>
</dbReference>
<dbReference type="Pfam" id="PF01509">
    <property type="entry name" value="TruB_N"/>
    <property type="match status" value="1"/>
</dbReference>
<dbReference type="InterPro" id="IPR020103">
    <property type="entry name" value="PsdUridine_synth_cat_dom_sf"/>
</dbReference>
<keyword evidence="4" id="KW-1185">Reference proteome</keyword>
<dbReference type="InterPro" id="IPR002501">
    <property type="entry name" value="PsdUridine_synth_N"/>
</dbReference>
<dbReference type="PANTHER" id="PTHR13195">
    <property type="entry name" value="PSEUDOURIDINE SYNTHASE-RELATED"/>
    <property type="match status" value="1"/>
</dbReference>
<organism evidence="3 4">
    <name type="scientific">Mizuhopecten yessoensis</name>
    <name type="common">Japanese scallop</name>
    <name type="synonym">Patinopecten yessoensis</name>
    <dbReference type="NCBI Taxonomy" id="6573"/>
    <lineage>
        <taxon>Eukaryota</taxon>
        <taxon>Metazoa</taxon>
        <taxon>Spiralia</taxon>
        <taxon>Lophotrochozoa</taxon>
        <taxon>Mollusca</taxon>
        <taxon>Bivalvia</taxon>
        <taxon>Autobranchia</taxon>
        <taxon>Pteriomorphia</taxon>
        <taxon>Pectinida</taxon>
        <taxon>Pectinoidea</taxon>
        <taxon>Pectinidae</taxon>
        <taxon>Mizuhopecten</taxon>
    </lineage>
</organism>
<comment type="caution">
    <text evidence="3">The sequence shown here is derived from an EMBL/GenBank/DDBJ whole genome shotgun (WGS) entry which is preliminary data.</text>
</comment>
<proteinExistence type="inferred from homology"/>
<dbReference type="InterPro" id="IPR039048">
    <property type="entry name" value="Trub2"/>
</dbReference>
<comment type="similarity">
    <text evidence="1">Belongs to the pseudouridine synthase TruB family.</text>
</comment>
<dbReference type="GO" id="GO:0003723">
    <property type="term" value="F:RNA binding"/>
    <property type="evidence" value="ECO:0007669"/>
    <property type="project" value="InterPro"/>
</dbReference>
<dbReference type="STRING" id="6573.A0A210PLZ0"/>
<sequence length="265" mass="30493">MGSGNYKYRTKKLSSRYTQVYHVKGRLGWASDSYDIRGRIVERSTFSHVNRSLVEKVSATMEANHQRKMFDYSGVNPESQEAYELATQGLLRPDVDHKEPIIYSIKCVAFDLPHFTLEIHAINEKCFYLAEVIHGFGLLMNTTAVCAGIRRIRSGVYDLNYALLYQDWKLNKIAQNLKSCKHIRPPLPYKSKLSPTLGFLGKGNKGVFKYKKKPKPEAPTIDAMESLKLQETLEEKERIEKEVRMLLSTQLNKESPEEKDKKSKK</sequence>
<dbReference type="Gene3D" id="3.30.2350.10">
    <property type="entry name" value="Pseudouridine synthase"/>
    <property type="match status" value="1"/>
</dbReference>
<accession>A0A210PLZ0</accession>
<gene>
    <name evidence="3" type="ORF">KP79_PYT04683</name>
</gene>
<dbReference type="GO" id="GO:0009982">
    <property type="term" value="F:pseudouridine synthase activity"/>
    <property type="evidence" value="ECO:0007669"/>
    <property type="project" value="InterPro"/>
</dbReference>
<protein>
    <submittedName>
        <fullName evidence="3">tRNA pseudouridine synthase 2</fullName>
    </submittedName>
</protein>